<name>A0A563DUF7_9MICO</name>
<protein>
    <submittedName>
        <fullName evidence="1">Helix-turn-helix domain-containing protein</fullName>
    </submittedName>
</protein>
<keyword evidence="2" id="KW-1185">Reference proteome</keyword>
<reference evidence="1 2" key="1">
    <citation type="submission" date="2019-05" db="EMBL/GenBank/DDBJ databases">
        <authorList>
            <person name="Lee S.D."/>
        </authorList>
    </citation>
    <scope>NUCLEOTIDE SEQUENCE [LARGE SCALE GENOMIC DNA]</scope>
    <source>
        <strain evidence="1 2">C5-26</strain>
    </source>
</reference>
<accession>A0A563DUF7</accession>
<reference evidence="1 2" key="2">
    <citation type="submission" date="2019-08" db="EMBL/GenBank/DDBJ databases">
        <title>Jejuicoccus antrihumi gen. nov., sp. nov., a new member of the family Dermacoccaceae isolated from a cave.</title>
        <authorList>
            <person name="Schumann P."/>
            <person name="Kim I.S."/>
        </authorList>
    </citation>
    <scope>NUCLEOTIDE SEQUENCE [LARGE SCALE GENOMIC DNA]</scope>
    <source>
        <strain evidence="1 2">C5-26</strain>
    </source>
</reference>
<organism evidence="1 2">
    <name type="scientific">Leekyejoonella antrihumi</name>
    <dbReference type="NCBI Taxonomy" id="1660198"/>
    <lineage>
        <taxon>Bacteria</taxon>
        <taxon>Bacillati</taxon>
        <taxon>Actinomycetota</taxon>
        <taxon>Actinomycetes</taxon>
        <taxon>Micrococcales</taxon>
        <taxon>Dermacoccaceae</taxon>
        <taxon>Leekyejoonella</taxon>
    </lineage>
</organism>
<dbReference type="EMBL" id="VCQV01000040">
    <property type="protein sequence ID" value="TWP33552.1"/>
    <property type="molecule type" value="Genomic_DNA"/>
</dbReference>
<dbReference type="Proteomes" id="UP000320244">
    <property type="component" value="Unassembled WGS sequence"/>
</dbReference>
<sequence length="70" mass="7999">MTDVQVQALTGVAAGTLRWWRHQASHGHESPGPKWFRLGPKAIRYRRSDVESWVDEHYANAQCPPDRVTS</sequence>
<dbReference type="AlphaFoldDB" id="A0A563DUF7"/>
<evidence type="ECO:0000313" key="1">
    <source>
        <dbReference type="EMBL" id="TWP33552.1"/>
    </source>
</evidence>
<comment type="caution">
    <text evidence="1">The sequence shown here is derived from an EMBL/GenBank/DDBJ whole genome shotgun (WGS) entry which is preliminary data.</text>
</comment>
<gene>
    <name evidence="1" type="ORF">FGL98_21055</name>
</gene>
<evidence type="ECO:0000313" key="2">
    <source>
        <dbReference type="Proteomes" id="UP000320244"/>
    </source>
</evidence>
<dbReference type="OrthoDB" id="3267842at2"/>
<proteinExistence type="predicted"/>